<gene>
    <name evidence="5" type="ORF">G6F51_012782</name>
</gene>
<accession>A0A9P6XV70</accession>
<dbReference type="GO" id="GO:0003676">
    <property type="term" value="F:nucleic acid binding"/>
    <property type="evidence" value="ECO:0007669"/>
    <property type="project" value="InterPro"/>
</dbReference>
<name>A0A9P6XV70_RHIOR</name>
<keyword evidence="1" id="KW-0645">Protease</keyword>
<feature type="domain" description="CCHC-type" evidence="4">
    <location>
        <begin position="241"/>
        <end position="255"/>
    </location>
</feature>
<keyword evidence="1" id="KW-0378">Hydrolase</keyword>
<dbReference type="InterPro" id="IPR036875">
    <property type="entry name" value="Znf_CCHC_sf"/>
</dbReference>
<dbReference type="SUPFAM" id="SSF57756">
    <property type="entry name" value="Retrovirus zinc finger-like domains"/>
    <property type="match status" value="1"/>
</dbReference>
<feature type="compositionally biased region" description="Low complexity" evidence="3">
    <location>
        <begin position="273"/>
        <end position="294"/>
    </location>
</feature>
<reference evidence="5" key="1">
    <citation type="journal article" date="2020" name="Microb. Genom.">
        <title>Genetic diversity of clinical and environmental Mucorales isolates obtained from an investigation of mucormycosis cases among solid organ transplant recipients.</title>
        <authorList>
            <person name="Nguyen M.H."/>
            <person name="Kaul D."/>
            <person name="Muto C."/>
            <person name="Cheng S.J."/>
            <person name="Richter R.A."/>
            <person name="Bruno V.M."/>
            <person name="Liu G."/>
            <person name="Beyhan S."/>
            <person name="Sundermann A.J."/>
            <person name="Mounaud S."/>
            <person name="Pasculle A.W."/>
            <person name="Nierman W.C."/>
            <person name="Driscoll E."/>
            <person name="Cumbie R."/>
            <person name="Clancy C.J."/>
            <person name="Dupont C.L."/>
        </authorList>
    </citation>
    <scope>NUCLEOTIDE SEQUENCE</scope>
    <source>
        <strain evidence="5">GL16</strain>
    </source>
</reference>
<keyword evidence="2" id="KW-0479">Metal-binding</keyword>
<evidence type="ECO:0000313" key="6">
    <source>
        <dbReference type="Proteomes" id="UP000717996"/>
    </source>
</evidence>
<evidence type="ECO:0000256" key="3">
    <source>
        <dbReference type="SAM" id="MobiDB-lite"/>
    </source>
</evidence>
<dbReference type="InterPro" id="IPR005162">
    <property type="entry name" value="Retrotrans_gag_dom"/>
</dbReference>
<dbReference type="PANTHER" id="PTHR33223:SF6">
    <property type="entry name" value="CCHC-TYPE DOMAIN-CONTAINING PROTEIN"/>
    <property type="match status" value="1"/>
</dbReference>
<comment type="caution">
    <text evidence="5">The sequence shown here is derived from an EMBL/GenBank/DDBJ whole genome shotgun (WGS) entry which is preliminary data.</text>
</comment>
<organism evidence="5 6">
    <name type="scientific">Rhizopus oryzae</name>
    <name type="common">Mucormycosis agent</name>
    <name type="synonym">Rhizopus arrhizus var. delemar</name>
    <dbReference type="NCBI Taxonomy" id="64495"/>
    <lineage>
        <taxon>Eukaryota</taxon>
        <taxon>Fungi</taxon>
        <taxon>Fungi incertae sedis</taxon>
        <taxon>Mucoromycota</taxon>
        <taxon>Mucoromycotina</taxon>
        <taxon>Mucoromycetes</taxon>
        <taxon>Mucorales</taxon>
        <taxon>Mucorineae</taxon>
        <taxon>Rhizopodaceae</taxon>
        <taxon>Rhizopus</taxon>
    </lineage>
</organism>
<dbReference type="Gene3D" id="2.40.70.10">
    <property type="entry name" value="Acid Proteases"/>
    <property type="match status" value="1"/>
</dbReference>
<dbReference type="Pfam" id="PF13975">
    <property type="entry name" value="gag-asp_proteas"/>
    <property type="match status" value="1"/>
</dbReference>
<dbReference type="Proteomes" id="UP000717996">
    <property type="component" value="Unassembled WGS sequence"/>
</dbReference>
<evidence type="ECO:0000256" key="1">
    <source>
        <dbReference type="ARBA" id="ARBA00022750"/>
    </source>
</evidence>
<dbReference type="GO" id="GO:0006508">
    <property type="term" value="P:proteolysis"/>
    <property type="evidence" value="ECO:0007669"/>
    <property type="project" value="InterPro"/>
</dbReference>
<keyword evidence="1" id="KW-0064">Aspartyl protease</keyword>
<proteinExistence type="predicted"/>
<feature type="region of interest" description="Disordered" evidence="3">
    <location>
        <begin position="269"/>
        <end position="294"/>
    </location>
</feature>
<dbReference type="CDD" id="cd00303">
    <property type="entry name" value="retropepsin_like"/>
    <property type="match status" value="1"/>
</dbReference>
<dbReference type="InterPro" id="IPR001969">
    <property type="entry name" value="Aspartic_peptidase_AS"/>
</dbReference>
<keyword evidence="2" id="KW-0862">Zinc</keyword>
<dbReference type="Pfam" id="PF03732">
    <property type="entry name" value="Retrotrans_gag"/>
    <property type="match status" value="1"/>
</dbReference>
<evidence type="ECO:0000256" key="2">
    <source>
        <dbReference type="PROSITE-ProRule" id="PRU00047"/>
    </source>
</evidence>
<dbReference type="AlphaFoldDB" id="A0A9P6XV70"/>
<evidence type="ECO:0000313" key="5">
    <source>
        <dbReference type="EMBL" id="KAG1533108.1"/>
    </source>
</evidence>
<dbReference type="PROSITE" id="PS50158">
    <property type="entry name" value="ZF_CCHC"/>
    <property type="match status" value="1"/>
</dbReference>
<dbReference type="EMBL" id="JAANIT010004081">
    <property type="protein sequence ID" value="KAG1533108.1"/>
    <property type="molecule type" value="Genomic_DNA"/>
</dbReference>
<dbReference type="GO" id="GO:0008270">
    <property type="term" value="F:zinc ion binding"/>
    <property type="evidence" value="ECO:0007669"/>
    <property type="project" value="UniProtKB-KW"/>
</dbReference>
<sequence>MNGDISILIREFTRALKNNGGSYKTAEPSTYNGTRDALIIDSWLRSIERFSEFNQWENVRTKNYALTLLRGRAEAWYRSLEVANDEPTDWATFKKELIDFFRPENSRRLARDKLQNYVQTGSLVDYINGFMDIIVGIPGISDDESCDRFMRGLQDPRTRCHIRQINATTLKAAVHAAISFDSAQFEHIDTNHYNGNRYSQRLNNFGGMHKPVPPEINDPMELDALDFRSRNQNRQGNNGTCFYCGNKGHRRANCRIRIQDIKRLDNERFNKIRGGSNSSRNYNGSNNGNNNRNYGVDQEVQLREHENLPLNDYSNNKLNDFDNYSSVLAVNAGPLELQPIVYEQSLTNDLIHITELHTMMTNLPVYEGLIKNRTIKILIDSGASENYVSPNIAHLAKYSTMIDDRQVETAGGQITEITEKVHLDLNLNGFHCSIQAYVFPTKFDLILGRSWLTMIKPKPDWSSDTWLIPDKNNSTTNQLLDITQTSSARYQTGCTKFLAPYETSLY</sequence>
<dbReference type="PROSITE" id="PS00141">
    <property type="entry name" value="ASP_PROTEASE"/>
    <property type="match status" value="1"/>
</dbReference>
<keyword evidence="2" id="KW-0863">Zinc-finger</keyword>
<dbReference type="PANTHER" id="PTHR33223">
    <property type="entry name" value="CCHC-TYPE DOMAIN-CONTAINING PROTEIN"/>
    <property type="match status" value="1"/>
</dbReference>
<evidence type="ECO:0000259" key="4">
    <source>
        <dbReference type="PROSITE" id="PS50158"/>
    </source>
</evidence>
<dbReference type="InterPro" id="IPR021109">
    <property type="entry name" value="Peptidase_aspartic_dom_sf"/>
</dbReference>
<dbReference type="SUPFAM" id="SSF50630">
    <property type="entry name" value="Acid proteases"/>
    <property type="match status" value="1"/>
</dbReference>
<protein>
    <recommendedName>
        <fullName evidence="4">CCHC-type domain-containing protein</fullName>
    </recommendedName>
</protein>
<dbReference type="InterPro" id="IPR001878">
    <property type="entry name" value="Znf_CCHC"/>
</dbReference>
<dbReference type="GO" id="GO:0004190">
    <property type="term" value="F:aspartic-type endopeptidase activity"/>
    <property type="evidence" value="ECO:0007669"/>
    <property type="project" value="UniProtKB-KW"/>
</dbReference>